<evidence type="ECO:0000313" key="3">
    <source>
        <dbReference type="Proteomes" id="UP000462014"/>
    </source>
</evidence>
<reference evidence="2 3" key="1">
    <citation type="submission" date="2019-12" db="EMBL/GenBank/DDBJ databases">
        <title>Mucilaginibacter sp. HMF7410 genome sequencing and assembly.</title>
        <authorList>
            <person name="Kang H."/>
            <person name="Cha I."/>
            <person name="Kim H."/>
            <person name="Joh K."/>
        </authorList>
    </citation>
    <scope>NUCLEOTIDE SEQUENCE [LARGE SCALE GENOMIC DNA]</scope>
    <source>
        <strain evidence="2 3">HMF7410</strain>
    </source>
</reference>
<dbReference type="Proteomes" id="UP000462014">
    <property type="component" value="Unassembled WGS sequence"/>
</dbReference>
<gene>
    <name evidence="2" type="ORF">GO621_11165</name>
</gene>
<evidence type="ECO:0000313" key="2">
    <source>
        <dbReference type="EMBL" id="MVN22091.1"/>
    </source>
</evidence>
<name>A0A7K1SXN3_9SPHI</name>
<organism evidence="2 3">
    <name type="scientific">Mucilaginibacter arboris</name>
    <dbReference type="NCBI Taxonomy" id="2682090"/>
    <lineage>
        <taxon>Bacteria</taxon>
        <taxon>Pseudomonadati</taxon>
        <taxon>Bacteroidota</taxon>
        <taxon>Sphingobacteriia</taxon>
        <taxon>Sphingobacteriales</taxon>
        <taxon>Sphingobacteriaceae</taxon>
        <taxon>Mucilaginibacter</taxon>
    </lineage>
</organism>
<keyword evidence="3" id="KW-1185">Reference proteome</keyword>
<sequence length="48" mass="5444">MRLIYKYTSNLISINIQAFAATTPIFFTDKRSIKCVLIASRLHKPAST</sequence>
<feature type="chain" id="PRO_5029548343" evidence="1">
    <location>
        <begin position="21"/>
        <end position="48"/>
    </location>
</feature>
<evidence type="ECO:0000256" key="1">
    <source>
        <dbReference type="SAM" id="SignalP"/>
    </source>
</evidence>
<dbReference type="AlphaFoldDB" id="A0A7K1SXN3"/>
<comment type="caution">
    <text evidence="2">The sequence shown here is derived from an EMBL/GenBank/DDBJ whole genome shotgun (WGS) entry which is preliminary data.</text>
</comment>
<feature type="signal peptide" evidence="1">
    <location>
        <begin position="1"/>
        <end position="20"/>
    </location>
</feature>
<accession>A0A7K1SXN3</accession>
<keyword evidence="1" id="KW-0732">Signal</keyword>
<protein>
    <submittedName>
        <fullName evidence="2">Uncharacterized protein</fullName>
    </submittedName>
</protein>
<dbReference type="EMBL" id="WPIK01000009">
    <property type="protein sequence ID" value="MVN22091.1"/>
    <property type="molecule type" value="Genomic_DNA"/>
</dbReference>
<dbReference type="RefSeq" id="WP_157567013.1">
    <property type="nucleotide sequence ID" value="NZ_WPIK01000009.1"/>
</dbReference>
<proteinExistence type="predicted"/>